<feature type="region of interest" description="Disordered" evidence="1">
    <location>
        <begin position="339"/>
        <end position="358"/>
    </location>
</feature>
<reference evidence="3 4" key="1">
    <citation type="journal article" date="2020" name="ISME J.">
        <title>Uncovering the hidden diversity of litter-decomposition mechanisms in mushroom-forming fungi.</title>
        <authorList>
            <person name="Floudas D."/>
            <person name="Bentzer J."/>
            <person name="Ahren D."/>
            <person name="Johansson T."/>
            <person name="Persson P."/>
            <person name="Tunlid A."/>
        </authorList>
    </citation>
    <scope>NUCLEOTIDE SEQUENCE [LARGE SCALE GENOMIC DNA]</scope>
    <source>
        <strain evidence="3 4">CBS 291.85</strain>
    </source>
</reference>
<evidence type="ECO:0000313" key="3">
    <source>
        <dbReference type="EMBL" id="KAF5337442.1"/>
    </source>
</evidence>
<dbReference type="InterPro" id="IPR018712">
    <property type="entry name" value="Tle1-like_cat"/>
</dbReference>
<dbReference type="Gene3D" id="1.25.10.10">
    <property type="entry name" value="Leucine-rich Repeat Variant"/>
    <property type="match status" value="2"/>
</dbReference>
<evidence type="ECO:0000256" key="1">
    <source>
        <dbReference type="SAM" id="MobiDB-lite"/>
    </source>
</evidence>
<protein>
    <recommendedName>
        <fullName evidence="2">T6SS Phospholipase effector Tle1-like catalytic domain-containing protein</fullName>
    </recommendedName>
</protein>
<proteinExistence type="predicted"/>
<dbReference type="OrthoDB" id="538223at2759"/>
<dbReference type="InterPro" id="IPR011989">
    <property type="entry name" value="ARM-like"/>
</dbReference>
<dbReference type="Proteomes" id="UP000559256">
    <property type="component" value="Unassembled WGS sequence"/>
</dbReference>
<dbReference type="PANTHER" id="PTHR33840">
    <property type="match status" value="1"/>
</dbReference>
<dbReference type="EMBL" id="JAACJM010000219">
    <property type="protein sequence ID" value="KAF5337442.1"/>
    <property type="molecule type" value="Genomic_DNA"/>
</dbReference>
<gene>
    <name evidence="3" type="ORF">D9758_017165</name>
</gene>
<dbReference type="PANTHER" id="PTHR33840:SF2">
    <property type="entry name" value="TLE1 PHOSPHOLIPASE DOMAIN-CONTAINING PROTEIN"/>
    <property type="match status" value="1"/>
</dbReference>
<dbReference type="Pfam" id="PF09994">
    <property type="entry name" value="T6SS_Tle1-like_cat"/>
    <property type="match status" value="1"/>
</dbReference>
<sequence length="1378" mass="155620">MAQGLVERATWTRQEARDALQNGFFSAPLFDEENQSVRETHRIDEPNSRKQLLDSAKIMYEKLKGDKGRKLMADRTAQVTMYLLPYVDVRVGENIQPEPKLARDGDARMKKNSDDFQACLKKALNTTLEPSRIQKYNRRLKEMCLELKIEPGKTGSSKWRLPSFSIFLQSVCDGRCEDSSLSTTPRNLIVCIDGTSNQFGIENTNVVELCSRIIKDEYDTPQLTYYNSGIGTYTSSSRASIRQTFWNVLDLMFAWKFERVVQGAYRWLSDHYQPGDKIYLFGFSRGAYQIRTLAGMIDKIGLMYSGNVEQIPLVKVRQWLSFQPWEIESNLFLEFKGKTSSCQPQGRGPNENRKSDETLPANLAGNFKRTFSRSVGVHFVGVWDTVSPIGISRGPPLPGTMDSKHICFFRQALALDEDRVKFLPEYVHGGAFFDPKQDGFLGQEQVSMKPDHSTKDTHSFQTVLGEDSIGGNVRVKEVWFAGNHSDIGGENLENVKLDLASPSLTWMENEASTAGLLLKSRNLEDTWFKHESGDSESRTITRRKGWTTLFQDQAAKVLWCILENSWVKQLAYDPSNPGQTQRSRRRRHMSNGRVIVSGQKLHASLAFKKDRSYMPKATSVQLGNVLNWSTLVGSGETDTIEWLSKWNDSEAIPLEVDVFDRILVRNALGKLEEDRSDLRLNLNYLYLAASSRPGAEMIKDHGGIMIIADILKNKEFQVQSADCLTAIAKYYPIVEIQMSKSCMESFAQILHLPDKKATLKILRCLKCIMTHKKFGNVPISSDLVNSLLTYMTDIPVEASDLQDNQRCSAISFLLLAHSSQSVQRDRLLQTLPNLQSLLIQVAIPSDVKENIIADQYFTSIKRTSGIVELLETFIQDSSLNLSIQQHCLSCLCRLIAVGGPDTFKTEIIASILNVFMKLICTDSLDMSRREALEYIRQVLVGELLIERLRALLKDKKPSVRFWAIRIFLLFAKYTEFHAKMSGIVDELLELMETEGETHLGVITSCSLVIQTLQHEDCYRSQTVKRAVKLLQTTLDSGPDFVQATDALRECDAVQEVWQMSGRLSRLDAAVSLLIELTQHGLSTSIVLSKNAKLKGCRIPYLPHILMLDDSLEIIHTSYPKIIPKIYELIPNSDIGLQWKAVEILTHVTQHNHGHTYVKAADMENLLSLLSSNPPLTLRYSIEEALGAVIEVHLQRNDRSQYIDAKICQVPTKHLLKNMISCVSNIGASRTIGIGTISLASQLMQVFSEIKGREDMITAIVELNLYDDIVKIITNDNYHPTENKYTIDKGAYVHSMLQPTSFAANLIASFNDDKVLLGFISAGAIKALDMRLKSIDRETRVHSQNALRVLAKHEQGRKRICDLLIDEEILGNVLPRNQL</sequence>
<evidence type="ECO:0000259" key="2">
    <source>
        <dbReference type="Pfam" id="PF09994"/>
    </source>
</evidence>
<dbReference type="SUPFAM" id="SSF48371">
    <property type="entry name" value="ARM repeat"/>
    <property type="match status" value="1"/>
</dbReference>
<accession>A0A8H5C908</accession>
<keyword evidence="4" id="KW-1185">Reference proteome</keyword>
<dbReference type="InterPro" id="IPR016024">
    <property type="entry name" value="ARM-type_fold"/>
</dbReference>
<feature type="domain" description="T6SS Phospholipase effector Tle1-like catalytic" evidence="2">
    <location>
        <begin position="186"/>
        <end position="509"/>
    </location>
</feature>
<organism evidence="3 4">
    <name type="scientific">Tetrapyrgos nigripes</name>
    <dbReference type="NCBI Taxonomy" id="182062"/>
    <lineage>
        <taxon>Eukaryota</taxon>
        <taxon>Fungi</taxon>
        <taxon>Dikarya</taxon>
        <taxon>Basidiomycota</taxon>
        <taxon>Agaricomycotina</taxon>
        <taxon>Agaricomycetes</taxon>
        <taxon>Agaricomycetidae</taxon>
        <taxon>Agaricales</taxon>
        <taxon>Marasmiineae</taxon>
        <taxon>Marasmiaceae</taxon>
        <taxon>Tetrapyrgos</taxon>
    </lineage>
</organism>
<comment type="caution">
    <text evidence="3">The sequence shown here is derived from an EMBL/GenBank/DDBJ whole genome shotgun (WGS) entry which is preliminary data.</text>
</comment>
<evidence type="ECO:0000313" key="4">
    <source>
        <dbReference type="Proteomes" id="UP000559256"/>
    </source>
</evidence>
<name>A0A8H5C908_9AGAR</name>